<evidence type="ECO:0000313" key="2">
    <source>
        <dbReference type="EMBL" id="MCY9697331.1"/>
    </source>
</evidence>
<accession>A0ABT4GM95</accession>
<gene>
    <name evidence="2" type="ORF">M5X19_31390</name>
</gene>
<protein>
    <recommendedName>
        <fullName evidence="4">DUF3888 domain-containing protein</fullName>
    </recommendedName>
</protein>
<comment type="caution">
    <text evidence="2">The sequence shown here is derived from an EMBL/GenBank/DDBJ whole genome shotgun (WGS) entry which is preliminary data.</text>
</comment>
<keyword evidence="1" id="KW-0732">Signal</keyword>
<sequence length="132" mass="15332">MKKITIMCILIFVFIMPLAHADEFEKYPGNADKNFPSADMFYQKVNQNEYTEYPDSVYKIREKILYKDLNNVFSLVPKQFGTTTDINADGYNPERQVYVFISAKFVNKKPFHQHAVFDAETGRMISGGKQLQ</sequence>
<feature type="chain" id="PRO_5047294567" description="DUF3888 domain-containing protein" evidence="1">
    <location>
        <begin position="22"/>
        <end position="132"/>
    </location>
</feature>
<proteinExistence type="predicted"/>
<dbReference type="Proteomes" id="UP001527099">
    <property type="component" value="Unassembled WGS sequence"/>
</dbReference>
<keyword evidence="3" id="KW-1185">Reference proteome</keyword>
<evidence type="ECO:0008006" key="4">
    <source>
        <dbReference type="Google" id="ProtNLM"/>
    </source>
</evidence>
<organism evidence="2 3">
    <name type="scientific">Paenibacillus alginolyticus</name>
    <dbReference type="NCBI Taxonomy" id="59839"/>
    <lineage>
        <taxon>Bacteria</taxon>
        <taxon>Bacillati</taxon>
        <taxon>Bacillota</taxon>
        <taxon>Bacilli</taxon>
        <taxon>Bacillales</taxon>
        <taxon>Paenibacillaceae</taxon>
        <taxon>Paenibacillus</taxon>
    </lineage>
</organism>
<feature type="signal peptide" evidence="1">
    <location>
        <begin position="1"/>
        <end position="21"/>
    </location>
</feature>
<evidence type="ECO:0000256" key="1">
    <source>
        <dbReference type="SAM" id="SignalP"/>
    </source>
</evidence>
<name>A0ABT4GM95_9BACL</name>
<reference evidence="2 3" key="1">
    <citation type="submission" date="2022-05" db="EMBL/GenBank/DDBJ databases">
        <title>Genome Sequencing of Bee-Associated Microbes.</title>
        <authorList>
            <person name="Dunlap C."/>
        </authorList>
    </citation>
    <scope>NUCLEOTIDE SEQUENCE [LARGE SCALE GENOMIC DNA]</scope>
    <source>
        <strain evidence="2 3">NRRL B-14421</strain>
    </source>
</reference>
<dbReference type="RefSeq" id="WP_268618109.1">
    <property type="nucleotide sequence ID" value="NZ_JAMDMX010000137.1"/>
</dbReference>
<evidence type="ECO:0000313" key="3">
    <source>
        <dbReference type="Proteomes" id="UP001527099"/>
    </source>
</evidence>
<dbReference type="EMBL" id="JAMDMX010000137">
    <property type="protein sequence ID" value="MCY9697331.1"/>
    <property type="molecule type" value="Genomic_DNA"/>
</dbReference>